<evidence type="ECO:0000313" key="1">
    <source>
        <dbReference type="EMBL" id="KIO04814.1"/>
    </source>
</evidence>
<sequence>MLFRCRTLGLHESRKFIIISLWMIYHVYDMPYTNALLRFSSVSPLMRTVPFGLTVASKIPAGYPNRWRSLDFAQSLSAARQREHDR</sequence>
<dbReference type="Proteomes" id="UP000054217">
    <property type="component" value="Unassembled WGS sequence"/>
</dbReference>
<reference evidence="2" key="2">
    <citation type="submission" date="2015-01" db="EMBL/GenBank/DDBJ databases">
        <title>Evolutionary Origins and Diversification of the Mycorrhizal Mutualists.</title>
        <authorList>
            <consortium name="DOE Joint Genome Institute"/>
            <consortium name="Mycorrhizal Genomics Consortium"/>
            <person name="Kohler A."/>
            <person name="Kuo A."/>
            <person name="Nagy L.G."/>
            <person name="Floudas D."/>
            <person name="Copeland A."/>
            <person name="Barry K.W."/>
            <person name="Cichocki N."/>
            <person name="Veneault-Fourrey C."/>
            <person name="LaButti K."/>
            <person name="Lindquist E.A."/>
            <person name="Lipzen A."/>
            <person name="Lundell T."/>
            <person name="Morin E."/>
            <person name="Murat C."/>
            <person name="Riley R."/>
            <person name="Ohm R."/>
            <person name="Sun H."/>
            <person name="Tunlid A."/>
            <person name="Henrissat B."/>
            <person name="Grigoriev I.V."/>
            <person name="Hibbett D.S."/>
            <person name="Martin F."/>
        </authorList>
    </citation>
    <scope>NUCLEOTIDE SEQUENCE [LARGE SCALE GENOMIC DNA]</scope>
    <source>
        <strain evidence="2">Marx 270</strain>
    </source>
</reference>
<dbReference type="AlphaFoldDB" id="A0A0C3PAZ3"/>
<proteinExistence type="predicted"/>
<accession>A0A0C3PAZ3</accession>
<organism evidence="1 2">
    <name type="scientific">Pisolithus tinctorius Marx 270</name>
    <dbReference type="NCBI Taxonomy" id="870435"/>
    <lineage>
        <taxon>Eukaryota</taxon>
        <taxon>Fungi</taxon>
        <taxon>Dikarya</taxon>
        <taxon>Basidiomycota</taxon>
        <taxon>Agaricomycotina</taxon>
        <taxon>Agaricomycetes</taxon>
        <taxon>Agaricomycetidae</taxon>
        <taxon>Boletales</taxon>
        <taxon>Sclerodermatineae</taxon>
        <taxon>Pisolithaceae</taxon>
        <taxon>Pisolithus</taxon>
    </lineage>
</organism>
<dbReference type="HOGENOM" id="CLU_2498753_0_0_1"/>
<evidence type="ECO:0000313" key="2">
    <source>
        <dbReference type="Proteomes" id="UP000054217"/>
    </source>
</evidence>
<name>A0A0C3PAZ3_PISTI</name>
<protein>
    <submittedName>
        <fullName evidence="1">Uncharacterized protein</fullName>
    </submittedName>
</protein>
<dbReference type="InParanoid" id="A0A0C3PAZ3"/>
<reference evidence="1 2" key="1">
    <citation type="submission" date="2014-04" db="EMBL/GenBank/DDBJ databases">
        <authorList>
            <consortium name="DOE Joint Genome Institute"/>
            <person name="Kuo A."/>
            <person name="Kohler A."/>
            <person name="Costa M.D."/>
            <person name="Nagy L.G."/>
            <person name="Floudas D."/>
            <person name="Copeland A."/>
            <person name="Barry K.W."/>
            <person name="Cichocki N."/>
            <person name="Veneault-Fourrey C."/>
            <person name="LaButti K."/>
            <person name="Lindquist E.A."/>
            <person name="Lipzen A."/>
            <person name="Lundell T."/>
            <person name="Morin E."/>
            <person name="Murat C."/>
            <person name="Sun H."/>
            <person name="Tunlid A."/>
            <person name="Henrissat B."/>
            <person name="Grigoriev I.V."/>
            <person name="Hibbett D.S."/>
            <person name="Martin F."/>
            <person name="Nordberg H.P."/>
            <person name="Cantor M.N."/>
            <person name="Hua S.X."/>
        </authorList>
    </citation>
    <scope>NUCLEOTIDE SEQUENCE [LARGE SCALE GENOMIC DNA]</scope>
    <source>
        <strain evidence="1 2">Marx 270</strain>
    </source>
</reference>
<dbReference type="EMBL" id="KN831969">
    <property type="protein sequence ID" value="KIO04814.1"/>
    <property type="molecule type" value="Genomic_DNA"/>
</dbReference>
<keyword evidence="2" id="KW-1185">Reference proteome</keyword>
<gene>
    <name evidence="1" type="ORF">M404DRAFT_541329</name>
</gene>